<sequence>MNLEAKKQALLQQIEQEELEIAEGEGKGVVRLDPDERRMQEIFAAYRLTGVTIFKETTPAHQQSTDGDNTSSKRYTKNRLGVRFETSTLGRYFEPYYIILVCVEKQEGDKVVKRFHVYKHTIPHWLPLKDWERKYLNRDIGTLVRKVSDHLQAFIRRREGLRQLRLAYSPATLAPPPPPPSPLPEDEPTPISHSMVSTGIALRSKDAPVREIYLAIDRPQDLFYQYHRHRLEQVEESGGEPASSSGSSMFGNQVSMLLDEYSGLDSELADMNLAKLRDRLRYLEDFWIATIDIFYDDLLSPLPTRVKVQLIIDSEKGLSPAQELDLGSRKRQIEHQWQKILLAEDSLSRAMAKITLLVAK</sequence>
<accession>A0A9P6Q7T6</accession>
<evidence type="ECO:0000256" key="3">
    <source>
        <dbReference type="ARBA" id="ARBA00007321"/>
    </source>
</evidence>
<dbReference type="GO" id="GO:0005634">
    <property type="term" value="C:nucleus"/>
    <property type="evidence" value="ECO:0007669"/>
    <property type="project" value="UniProtKB-SubCell"/>
</dbReference>
<reference evidence="8" key="1">
    <citation type="journal article" date="2020" name="Fungal Divers.">
        <title>Resolving the Mortierellaceae phylogeny through synthesis of multi-gene phylogenetics and phylogenomics.</title>
        <authorList>
            <person name="Vandepol N."/>
            <person name="Liber J."/>
            <person name="Desiro A."/>
            <person name="Na H."/>
            <person name="Kennedy M."/>
            <person name="Barry K."/>
            <person name="Grigoriev I.V."/>
            <person name="Miller A.N."/>
            <person name="O'Donnell K."/>
            <person name="Stajich J.E."/>
            <person name="Bonito G."/>
        </authorList>
    </citation>
    <scope>NUCLEOTIDE SEQUENCE</scope>
    <source>
        <strain evidence="8">BC1065</strain>
    </source>
</reference>
<evidence type="ECO:0000256" key="4">
    <source>
        <dbReference type="ARBA" id="ARBA00022454"/>
    </source>
</evidence>
<organism evidence="8 9">
    <name type="scientific">Actinomortierella ambigua</name>
    <dbReference type="NCBI Taxonomy" id="1343610"/>
    <lineage>
        <taxon>Eukaryota</taxon>
        <taxon>Fungi</taxon>
        <taxon>Fungi incertae sedis</taxon>
        <taxon>Mucoromycota</taxon>
        <taxon>Mortierellomycotina</taxon>
        <taxon>Mortierellomycetes</taxon>
        <taxon>Mortierellales</taxon>
        <taxon>Mortierellaceae</taxon>
        <taxon>Actinomortierella</taxon>
    </lineage>
</organism>
<evidence type="ECO:0000313" key="9">
    <source>
        <dbReference type="Proteomes" id="UP000807716"/>
    </source>
</evidence>
<evidence type="ECO:0000256" key="6">
    <source>
        <dbReference type="ARBA" id="ARBA00023328"/>
    </source>
</evidence>
<dbReference type="Pfam" id="PF09496">
    <property type="entry name" value="CENP-O"/>
    <property type="match status" value="1"/>
</dbReference>
<comment type="similarity">
    <text evidence="3">Belongs to the CENP-O/MCM21 family.</text>
</comment>
<evidence type="ECO:0000256" key="7">
    <source>
        <dbReference type="SAM" id="MobiDB-lite"/>
    </source>
</evidence>
<evidence type="ECO:0000256" key="1">
    <source>
        <dbReference type="ARBA" id="ARBA00004123"/>
    </source>
</evidence>
<evidence type="ECO:0000256" key="2">
    <source>
        <dbReference type="ARBA" id="ARBA00004584"/>
    </source>
</evidence>
<proteinExistence type="inferred from homology"/>
<name>A0A9P6Q7T6_9FUNG</name>
<dbReference type="EMBL" id="JAAAJB010000189">
    <property type="protein sequence ID" value="KAG0262380.1"/>
    <property type="molecule type" value="Genomic_DNA"/>
</dbReference>
<dbReference type="AlphaFoldDB" id="A0A9P6Q7T6"/>
<comment type="subcellular location">
    <subcellularLocation>
        <location evidence="2">Chromosome</location>
        <location evidence="2">Centromere</location>
    </subcellularLocation>
    <subcellularLocation>
        <location evidence="1">Nucleus</location>
    </subcellularLocation>
</comment>
<keyword evidence="4" id="KW-0158">Chromosome</keyword>
<protein>
    <submittedName>
        <fullName evidence="8">Uncharacterized protein</fullName>
    </submittedName>
</protein>
<feature type="region of interest" description="Disordered" evidence="7">
    <location>
        <begin position="170"/>
        <end position="190"/>
    </location>
</feature>
<comment type="caution">
    <text evidence="8">The sequence shown here is derived from an EMBL/GenBank/DDBJ whole genome shotgun (WGS) entry which is preliminary data.</text>
</comment>
<dbReference type="PANTHER" id="PTHR14582:SF1">
    <property type="entry name" value="CENTROMERE PROTEIN O"/>
    <property type="match status" value="1"/>
</dbReference>
<dbReference type="Proteomes" id="UP000807716">
    <property type="component" value="Unassembled WGS sequence"/>
</dbReference>
<dbReference type="CDD" id="cd23835">
    <property type="entry name" value="DRWD-N_CENP-O"/>
    <property type="match status" value="1"/>
</dbReference>
<keyword evidence="9" id="KW-1185">Reference proteome</keyword>
<feature type="compositionally biased region" description="Pro residues" evidence="7">
    <location>
        <begin position="173"/>
        <end position="183"/>
    </location>
</feature>
<dbReference type="PANTHER" id="PTHR14582">
    <property type="entry name" value="INNER KINETOCHORE SUBUNIT MAL2"/>
    <property type="match status" value="1"/>
</dbReference>
<dbReference type="InterPro" id="IPR018464">
    <property type="entry name" value="CENP-O"/>
</dbReference>
<evidence type="ECO:0000256" key="5">
    <source>
        <dbReference type="ARBA" id="ARBA00023242"/>
    </source>
</evidence>
<evidence type="ECO:0000313" key="8">
    <source>
        <dbReference type="EMBL" id="KAG0262380.1"/>
    </source>
</evidence>
<keyword evidence="6" id="KW-0137">Centromere</keyword>
<keyword evidence="5" id="KW-0539">Nucleus</keyword>
<gene>
    <name evidence="8" type="ORF">DFQ27_002362</name>
</gene>
<dbReference type="GO" id="GO:0031511">
    <property type="term" value="C:Mis6-Sim4 complex"/>
    <property type="evidence" value="ECO:0007669"/>
    <property type="project" value="TreeGrafter"/>
</dbReference>
<dbReference type="OrthoDB" id="10050372at2759"/>